<reference evidence="2" key="2">
    <citation type="submission" date="2023-01" db="EMBL/GenBank/DDBJ databases">
        <authorList>
            <person name="Sun Q."/>
            <person name="Evtushenko L."/>
        </authorList>
    </citation>
    <scope>NUCLEOTIDE SEQUENCE</scope>
    <source>
        <strain evidence="2">VKM Ac-1321</strain>
    </source>
</reference>
<organism evidence="2 3">
    <name type="scientific">Dactylosporangium matsuzakiense</name>
    <dbReference type="NCBI Taxonomy" id="53360"/>
    <lineage>
        <taxon>Bacteria</taxon>
        <taxon>Bacillati</taxon>
        <taxon>Actinomycetota</taxon>
        <taxon>Actinomycetes</taxon>
        <taxon>Micromonosporales</taxon>
        <taxon>Micromonosporaceae</taxon>
        <taxon>Dactylosporangium</taxon>
    </lineage>
</organism>
<dbReference type="InterPro" id="IPR036513">
    <property type="entry name" value="STAS_dom_sf"/>
</dbReference>
<feature type="domain" description="STAS" evidence="1">
    <location>
        <begin position="21"/>
        <end position="111"/>
    </location>
</feature>
<protein>
    <recommendedName>
        <fullName evidence="1">STAS domain-containing protein</fullName>
    </recommendedName>
</protein>
<evidence type="ECO:0000313" key="2">
    <source>
        <dbReference type="EMBL" id="GLL03452.1"/>
    </source>
</evidence>
<sequence length="111" mass="11831">MGSDLTADREVTRGGPGPVRVTVRLRGLVDLGTQPILERALDEALAVRDVGEIEVDLSGLTLLDSTGIATILHAYRRGATRHIRVRAHGSTGMVHRVLDITGVLAVLTAED</sequence>
<dbReference type="EMBL" id="BSFP01000034">
    <property type="protein sequence ID" value="GLL03452.1"/>
    <property type="molecule type" value="Genomic_DNA"/>
</dbReference>
<dbReference type="Proteomes" id="UP001143480">
    <property type="component" value="Unassembled WGS sequence"/>
</dbReference>
<dbReference type="InterPro" id="IPR002645">
    <property type="entry name" value="STAS_dom"/>
</dbReference>
<accession>A0A9W6KJW3</accession>
<proteinExistence type="predicted"/>
<dbReference type="AlphaFoldDB" id="A0A9W6KJW3"/>
<dbReference type="PROSITE" id="PS50801">
    <property type="entry name" value="STAS"/>
    <property type="match status" value="1"/>
</dbReference>
<keyword evidence="3" id="KW-1185">Reference proteome</keyword>
<dbReference type="RefSeq" id="WP_223092488.1">
    <property type="nucleotide sequence ID" value="NZ_BAAAXA010000001.1"/>
</dbReference>
<dbReference type="CDD" id="cd07043">
    <property type="entry name" value="STAS_anti-anti-sigma_factors"/>
    <property type="match status" value="1"/>
</dbReference>
<evidence type="ECO:0000313" key="3">
    <source>
        <dbReference type="Proteomes" id="UP001143480"/>
    </source>
</evidence>
<dbReference type="InterPro" id="IPR058548">
    <property type="entry name" value="MlaB-like_STAS"/>
</dbReference>
<dbReference type="Pfam" id="PF13466">
    <property type="entry name" value="STAS_2"/>
    <property type="match status" value="1"/>
</dbReference>
<evidence type="ECO:0000259" key="1">
    <source>
        <dbReference type="PROSITE" id="PS50801"/>
    </source>
</evidence>
<gene>
    <name evidence="2" type="ORF">GCM10017581_051980</name>
</gene>
<comment type="caution">
    <text evidence="2">The sequence shown here is derived from an EMBL/GenBank/DDBJ whole genome shotgun (WGS) entry which is preliminary data.</text>
</comment>
<name>A0A9W6KJW3_9ACTN</name>
<reference evidence="2" key="1">
    <citation type="journal article" date="2014" name="Int. J. Syst. Evol. Microbiol.">
        <title>Complete genome sequence of Corynebacterium casei LMG S-19264T (=DSM 44701T), isolated from a smear-ripened cheese.</title>
        <authorList>
            <consortium name="US DOE Joint Genome Institute (JGI-PGF)"/>
            <person name="Walter F."/>
            <person name="Albersmeier A."/>
            <person name="Kalinowski J."/>
            <person name="Ruckert C."/>
        </authorList>
    </citation>
    <scope>NUCLEOTIDE SEQUENCE</scope>
    <source>
        <strain evidence="2">VKM Ac-1321</strain>
    </source>
</reference>
<dbReference type="SUPFAM" id="SSF52091">
    <property type="entry name" value="SpoIIaa-like"/>
    <property type="match status" value="1"/>
</dbReference>
<dbReference type="Gene3D" id="3.30.750.24">
    <property type="entry name" value="STAS domain"/>
    <property type="match status" value="1"/>
</dbReference>